<dbReference type="Proteomes" id="UP000235672">
    <property type="component" value="Unassembled WGS sequence"/>
</dbReference>
<keyword evidence="3" id="KW-1185">Reference proteome</keyword>
<dbReference type="Pfam" id="PF06985">
    <property type="entry name" value="HET"/>
    <property type="match status" value="1"/>
</dbReference>
<protein>
    <submittedName>
        <fullName evidence="2">HET-domain-containing protein</fullName>
    </submittedName>
</protein>
<sequence>MFQDTVLVTRRLNIKYLWIDSLCIIQHSIEDWAREAARIGDIYRHAFLTLFALDSKDCHEGILVERSPRNPSDAGNYYDDEISVRALSKSESRQAKKDVLKASPLCKRGWVLQERLLSPRILYYSTDEFFWECLACTARESEMELKAYRPATYVHQRYDCADVKNRLIQPPGPNPSLALSPPLDWHIIAVEYTRCQLTKQTDKLPAVSGLASIFSLNTGYTYLAGLWKEDFRDGLLWYVEPTNCIKSRPSDLAYRGPSWSWISLDCPIPYTTTQDGSRPRARKLDIELIDWNVKLLDVHAFGQIASASATVERNFKDFW</sequence>
<gene>
    <name evidence="2" type="ORF">NA56DRAFT_593664</name>
</gene>
<evidence type="ECO:0000259" key="1">
    <source>
        <dbReference type="Pfam" id="PF06985"/>
    </source>
</evidence>
<reference evidence="2 3" key="1">
    <citation type="submission" date="2016-05" db="EMBL/GenBank/DDBJ databases">
        <title>A degradative enzymes factory behind the ericoid mycorrhizal symbiosis.</title>
        <authorList>
            <consortium name="DOE Joint Genome Institute"/>
            <person name="Martino E."/>
            <person name="Morin E."/>
            <person name="Grelet G."/>
            <person name="Kuo A."/>
            <person name="Kohler A."/>
            <person name="Daghino S."/>
            <person name="Barry K."/>
            <person name="Choi C."/>
            <person name="Cichocki N."/>
            <person name="Clum A."/>
            <person name="Copeland A."/>
            <person name="Hainaut M."/>
            <person name="Haridas S."/>
            <person name="Labutti K."/>
            <person name="Lindquist E."/>
            <person name="Lipzen A."/>
            <person name="Khouja H.-R."/>
            <person name="Murat C."/>
            <person name="Ohm R."/>
            <person name="Olson A."/>
            <person name="Spatafora J."/>
            <person name="Veneault-Fourrey C."/>
            <person name="Henrissat B."/>
            <person name="Grigoriev I."/>
            <person name="Martin F."/>
            <person name="Perotto S."/>
        </authorList>
    </citation>
    <scope>NUCLEOTIDE SEQUENCE [LARGE SCALE GENOMIC DNA]</scope>
    <source>
        <strain evidence="2 3">UAMH 7357</strain>
    </source>
</reference>
<feature type="domain" description="Heterokaryon incompatibility" evidence="1">
    <location>
        <begin position="2"/>
        <end position="114"/>
    </location>
</feature>
<dbReference type="EMBL" id="KZ613470">
    <property type="protein sequence ID" value="PMD25541.1"/>
    <property type="molecule type" value="Genomic_DNA"/>
</dbReference>
<accession>A0A2J6QH06</accession>
<dbReference type="STRING" id="1745343.A0A2J6QH06"/>
<dbReference type="InterPro" id="IPR010730">
    <property type="entry name" value="HET"/>
</dbReference>
<organism evidence="2 3">
    <name type="scientific">Hyaloscypha hepaticicola</name>
    <dbReference type="NCBI Taxonomy" id="2082293"/>
    <lineage>
        <taxon>Eukaryota</taxon>
        <taxon>Fungi</taxon>
        <taxon>Dikarya</taxon>
        <taxon>Ascomycota</taxon>
        <taxon>Pezizomycotina</taxon>
        <taxon>Leotiomycetes</taxon>
        <taxon>Helotiales</taxon>
        <taxon>Hyaloscyphaceae</taxon>
        <taxon>Hyaloscypha</taxon>
    </lineage>
</organism>
<proteinExistence type="predicted"/>
<dbReference type="AlphaFoldDB" id="A0A2J6QH06"/>
<dbReference type="PANTHER" id="PTHR33112:SF16">
    <property type="entry name" value="HETEROKARYON INCOMPATIBILITY DOMAIN-CONTAINING PROTEIN"/>
    <property type="match status" value="1"/>
</dbReference>
<dbReference type="OrthoDB" id="5125733at2759"/>
<dbReference type="PANTHER" id="PTHR33112">
    <property type="entry name" value="DOMAIN PROTEIN, PUTATIVE-RELATED"/>
    <property type="match status" value="1"/>
</dbReference>
<evidence type="ECO:0000313" key="3">
    <source>
        <dbReference type="Proteomes" id="UP000235672"/>
    </source>
</evidence>
<evidence type="ECO:0000313" key="2">
    <source>
        <dbReference type="EMBL" id="PMD25541.1"/>
    </source>
</evidence>
<name>A0A2J6QH06_9HELO</name>